<evidence type="ECO:0000256" key="14">
    <source>
        <dbReference type="ARBA" id="ARBA00022759"/>
    </source>
</evidence>
<comment type="subcellular location">
    <subcellularLocation>
        <location evidence="3">Host nucleus</location>
    </subcellularLocation>
</comment>
<keyword evidence="16" id="KW-0347">Helicase</keyword>
<comment type="catalytic activity">
    <reaction evidence="23">
        <text>ATP + H2O = ADP + phosphate + H(+)</text>
        <dbReference type="Rhea" id="RHEA:13065"/>
        <dbReference type="ChEBI" id="CHEBI:15377"/>
        <dbReference type="ChEBI" id="CHEBI:15378"/>
        <dbReference type="ChEBI" id="CHEBI:30616"/>
        <dbReference type="ChEBI" id="CHEBI:43474"/>
        <dbReference type="ChEBI" id="CHEBI:456216"/>
    </reaction>
</comment>
<evidence type="ECO:0000256" key="7">
    <source>
        <dbReference type="ARBA" id="ARBA00022562"/>
    </source>
</evidence>
<evidence type="ECO:0000256" key="22">
    <source>
        <dbReference type="ARBA" id="ARBA00032243"/>
    </source>
</evidence>
<keyword evidence="11" id="KW-0540">Nuclease</keyword>
<dbReference type="Pfam" id="PF02407">
    <property type="entry name" value="Viral_Rep"/>
    <property type="match status" value="1"/>
</dbReference>
<dbReference type="GO" id="GO:0005524">
    <property type="term" value="F:ATP binding"/>
    <property type="evidence" value="ECO:0007669"/>
    <property type="project" value="UniProtKB-KW"/>
</dbReference>
<dbReference type="PROSITE" id="PS52020">
    <property type="entry name" value="CRESS_DNA_REP"/>
    <property type="match status" value="1"/>
</dbReference>
<dbReference type="GO" id="GO:0006260">
    <property type="term" value="P:DNA replication"/>
    <property type="evidence" value="ECO:0007669"/>
    <property type="project" value="UniProtKB-KW"/>
</dbReference>
<organism evidence="25">
    <name type="scientific">Tasmanian devil-associated circovirus 1</name>
    <dbReference type="NCBI Taxonomy" id="2529490"/>
    <lineage>
        <taxon>Viruses</taxon>
        <taxon>Monodnaviria</taxon>
        <taxon>Shotokuvirae</taxon>
        <taxon>Cressdnaviricota</taxon>
        <taxon>Arfiviricetes</taxon>
        <taxon>Cirlivirales</taxon>
        <taxon>Circoviridae</taxon>
        <taxon>Circovirus</taxon>
    </lineage>
</organism>
<evidence type="ECO:0000256" key="8">
    <source>
        <dbReference type="ARBA" id="ARBA00022679"/>
    </source>
</evidence>
<dbReference type="Gene3D" id="3.40.50.300">
    <property type="entry name" value="P-loop containing nucleotide triphosphate hydrolases"/>
    <property type="match status" value="1"/>
</dbReference>
<evidence type="ECO:0000256" key="10">
    <source>
        <dbReference type="ARBA" id="ARBA00022705"/>
    </source>
</evidence>
<keyword evidence="13" id="KW-0547">Nucleotide-binding</keyword>
<evidence type="ECO:0000256" key="1">
    <source>
        <dbReference type="ARBA" id="ARBA00001936"/>
    </source>
</evidence>
<proteinExistence type="inferred from homology"/>
<evidence type="ECO:0000256" key="2">
    <source>
        <dbReference type="ARBA" id="ARBA00001946"/>
    </source>
</evidence>
<dbReference type="GO" id="GO:0042025">
    <property type="term" value="C:host cell nucleus"/>
    <property type="evidence" value="ECO:0007669"/>
    <property type="project" value="UniProtKB-SubCell"/>
</dbReference>
<dbReference type="GO" id="GO:0003677">
    <property type="term" value="F:DNA binding"/>
    <property type="evidence" value="ECO:0007669"/>
    <property type="project" value="UniProtKB-KW"/>
</dbReference>
<dbReference type="InterPro" id="IPR000605">
    <property type="entry name" value="Helicase_SF3_ssDNA/RNA_vir"/>
</dbReference>
<dbReference type="GO" id="GO:0003723">
    <property type="term" value="F:RNA binding"/>
    <property type="evidence" value="ECO:0007669"/>
    <property type="project" value="InterPro"/>
</dbReference>
<keyword evidence="15" id="KW-0378">Hydrolase</keyword>
<name>A0A481W7G8_9CIRC</name>
<evidence type="ECO:0000256" key="17">
    <source>
        <dbReference type="ARBA" id="ARBA00022840"/>
    </source>
</evidence>
<evidence type="ECO:0000256" key="18">
    <source>
        <dbReference type="ARBA" id="ARBA00023124"/>
    </source>
</evidence>
<comment type="cofactor">
    <cofactor evidence="2">
        <name>Mg(2+)</name>
        <dbReference type="ChEBI" id="CHEBI:18420"/>
    </cofactor>
</comment>
<comment type="cofactor">
    <cofactor evidence="1">
        <name>Mn(2+)</name>
        <dbReference type="ChEBI" id="CHEBI:29035"/>
    </cofactor>
</comment>
<evidence type="ECO:0000256" key="11">
    <source>
        <dbReference type="ARBA" id="ARBA00022722"/>
    </source>
</evidence>
<evidence type="ECO:0000256" key="20">
    <source>
        <dbReference type="ARBA" id="ARBA00023268"/>
    </source>
</evidence>
<accession>A0A481W7G8</accession>
<protein>
    <recommendedName>
        <fullName evidence="6">Replication-associated protein</fullName>
    </recommendedName>
    <alternativeName>
        <fullName evidence="21">ATP-dependent helicase Rep</fullName>
    </alternativeName>
    <alternativeName>
        <fullName evidence="22">RepP</fullName>
    </alternativeName>
</protein>
<comment type="similarity">
    <text evidence="4">Belongs to the nanoviruses/circoviruses replication-associated protein family.</text>
</comment>
<evidence type="ECO:0000256" key="12">
    <source>
        <dbReference type="ARBA" id="ARBA00022723"/>
    </source>
</evidence>
<keyword evidence="19" id="KW-0238">DNA-binding</keyword>
<evidence type="ECO:0000256" key="21">
    <source>
        <dbReference type="ARBA" id="ARBA00030754"/>
    </source>
</evidence>
<reference evidence="25" key="1">
    <citation type="submission" date="2019-02" db="EMBL/GenBank/DDBJ databases">
        <title>Fecal viral diversity of captive and wild Tasmanian devils characterized using virion-enriched metagenomics and meta-transcriptomics.</title>
        <authorList>
            <person name="Chong R."/>
            <person name="Shi M."/>
            <person name="Grueber C."/>
            <person name="Holmes E.C."/>
            <person name="Hogg C.J."/>
            <person name="Belov K."/>
            <person name="Barrs V.R."/>
        </authorList>
    </citation>
    <scope>NUCLEOTIDE SEQUENCE</scope>
    <source>
        <strain evidence="25">Stony Head/Tasmania/Sarcophilus_harrisii/2016/DN18090</strain>
    </source>
</reference>
<evidence type="ECO:0000256" key="23">
    <source>
        <dbReference type="ARBA" id="ARBA00049360"/>
    </source>
</evidence>
<dbReference type="GO" id="GO:0004519">
    <property type="term" value="F:endonuclease activity"/>
    <property type="evidence" value="ECO:0007669"/>
    <property type="project" value="UniProtKB-KW"/>
</dbReference>
<evidence type="ECO:0000256" key="6">
    <source>
        <dbReference type="ARBA" id="ARBA00014531"/>
    </source>
</evidence>
<keyword evidence="12" id="KW-0479">Metal-binding</keyword>
<dbReference type="InterPro" id="IPR027417">
    <property type="entry name" value="P-loop_NTPase"/>
</dbReference>
<dbReference type="SUPFAM" id="SSF52540">
    <property type="entry name" value="P-loop containing nucleoside triphosphate hydrolases"/>
    <property type="match status" value="1"/>
</dbReference>
<keyword evidence="17" id="KW-0067">ATP-binding</keyword>
<dbReference type="GO" id="GO:0016787">
    <property type="term" value="F:hydrolase activity"/>
    <property type="evidence" value="ECO:0007669"/>
    <property type="project" value="UniProtKB-KW"/>
</dbReference>
<evidence type="ECO:0000256" key="9">
    <source>
        <dbReference type="ARBA" id="ARBA00022695"/>
    </source>
</evidence>
<dbReference type="InterPro" id="IPR049912">
    <property type="entry name" value="CRESS_DNA_REP"/>
</dbReference>
<dbReference type="GO" id="GO:0016779">
    <property type="term" value="F:nucleotidyltransferase activity"/>
    <property type="evidence" value="ECO:0007669"/>
    <property type="project" value="UniProtKB-KW"/>
</dbReference>
<evidence type="ECO:0000256" key="16">
    <source>
        <dbReference type="ARBA" id="ARBA00022806"/>
    </source>
</evidence>
<feature type="domain" description="CRESS-DNA virus Rep endonuclease" evidence="24">
    <location>
        <begin position="9"/>
        <end position="108"/>
    </location>
</feature>
<evidence type="ECO:0000259" key="24">
    <source>
        <dbReference type="PROSITE" id="PS52020"/>
    </source>
</evidence>
<keyword evidence="20" id="KW-0511">Multifunctional enzyme</keyword>
<evidence type="ECO:0000256" key="15">
    <source>
        <dbReference type="ARBA" id="ARBA00022801"/>
    </source>
</evidence>
<evidence type="ECO:0000256" key="19">
    <source>
        <dbReference type="ARBA" id="ARBA00023125"/>
    </source>
</evidence>
<evidence type="ECO:0000313" key="25">
    <source>
        <dbReference type="EMBL" id="QBJ04598.1"/>
    </source>
</evidence>
<keyword evidence="8" id="KW-0808">Transferase</keyword>
<keyword evidence="9" id="KW-0548">Nucleotidyltransferase</keyword>
<evidence type="ECO:0000256" key="4">
    <source>
        <dbReference type="ARBA" id="ARBA00008545"/>
    </source>
</evidence>
<dbReference type="Gene3D" id="3.40.1310.20">
    <property type="match status" value="1"/>
</dbReference>
<keyword evidence="7" id="KW-1048">Host nucleus</keyword>
<keyword evidence="14" id="KW-0255">Endonuclease</keyword>
<dbReference type="EMBL" id="MK513536">
    <property type="protein sequence ID" value="QBJ04598.1"/>
    <property type="molecule type" value="Genomic_DNA"/>
</dbReference>
<dbReference type="GO" id="GO:0046872">
    <property type="term" value="F:metal ion binding"/>
    <property type="evidence" value="ECO:0007669"/>
    <property type="project" value="UniProtKB-KW"/>
</dbReference>
<comment type="subunit">
    <text evidence="5">Interacts with the capsid protein; this interaction relocates Rep into the nucleus.</text>
</comment>
<keyword evidence="10" id="KW-0235">DNA replication</keyword>
<evidence type="ECO:0000256" key="5">
    <source>
        <dbReference type="ARBA" id="ARBA00011448"/>
    </source>
</evidence>
<dbReference type="Pfam" id="PF00910">
    <property type="entry name" value="RNA_helicase"/>
    <property type="match status" value="1"/>
</dbReference>
<sequence length="341" mass="39346">MAQRRRSGPPPFKRWCFTLNNPSHEEIDRLKRLPVDLFDYFVASHEEGEENHTPHIQGFANFTTKRTFLQVKRILGERCHIEKARGTDEQNREYCYKQNQPFIEFGTPRRQGQRTDLSHAVSTALSSGDLREVAAQHPETFVRYYRGLDTLIKTMNKVPRREWKTSVYVHWGPPGCGKSRWASCFADPEVTYWKAPRNKWWDGYSGHEVVVLDDFYGWLPYDELLRICDRYPLNLEVKGGTVPFLARTLIITSNKAPQEWYSSDAVPNAEALFRRITFLAVWKTPTGPSTTTSTETPGLAMRSLTDSVTSTPSLNPAPLDMSQMFEVLNPPCPEFPYKINY</sequence>
<evidence type="ECO:0000256" key="13">
    <source>
        <dbReference type="ARBA" id="ARBA00022741"/>
    </source>
</evidence>
<keyword evidence="18" id="KW-0190">Covalent protein-DNA linkage</keyword>
<dbReference type="GO" id="GO:0003724">
    <property type="term" value="F:RNA helicase activity"/>
    <property type="evidence" value="ECO:0007669"/>
    <property type="project" value="InterPro"/>
</dbReference>
<evidence type="ECO:0000256" key="3">
    <source>
        <dbReference type="ARBA" id="ARBA00004147"/>
    </source>
</evidence>